<dbReference type="PANTHER" id="PTHR21310:SF41">
    <property type="entry name" value="3'-PHOSPHOTRANSFERASE, PUTATIVE-RELATED"/>
    <property type="match status" value="1"/>
</dbReference>
<feature type="domain" description="Aminoglycoside phosphotransferase" evidence="1">
    <location>
        <begin position="42"/>
        <end position="111"/>
    </location>
</feature>
<proteinExistence type="predicted"/>
<dbReference type="InterPro" id="IPR002575">
    <property type="entry name" value="Aminoglycoside_PTrfase"/>
</dbReference>
<dbReference type="InterPro" id="IPR051678">
    <property type="entry name" value="AGP_Transferase"/>
</dbReference>
<dbReference type="InterPro" id="IPR011009">
    <property type="entry name" value="Kinase-like_dom_sf"/>
</dbReference>
<feature type="domain" description="Aminoglycoside phosphotransferase" evidence="1">
    <location>
        <begin position="121"/>
        <end position="169"/>
    </location>
</feature>
<protein>
    <submittedName>
        <fullName evidence="2">Phosphotransferase</fullName>
    </submittedName>
</protein>
<evidence type="ECO:0000313" key="2">
    <source>
        <dbReference type="EMBL" id="XBV25853.1"/>
    </source>
</evidence>
<organism evidence="2">
    <name type="scientific">Kribbella sp. HUAS MG21</name>
    <dbReference type="NCBI Taxonomy" id="3160966"/>
    <lineage>
        <taxon>Bacteria</taxon>
        <taxon>Bacillati</taxon>
        <taxon>Actinomycetota</taxon>
        <taxon>Actinomycetes</taxon>
        <taxon>Propionibacteriales</taxon>
        <taxon>Kribbellaceae</taxon>
        <taxon>Kribbella</taxon>
    </lineage>
</organism>
<accession>A0AAU7TGG8</accession>
<dbReference type="SUPFAM" id="SSF56112">
    <property type="entry name" value="Protein kinase-like (PK-like)"/>
    <property type="match status" value="1"/>
</dbReference>
<evidence type="ECO:0000259" key="1">
    <source>
        <dbReference type="Pfam" id="PF01636"/>
    </source>
</evidence>
<dbReference type="PANTHER" id="PTHR21310">
    <property type="entry name" value="AMINOGLYCOSIDE PHOSPHOTRANSFERASE-RELATED-RELATED"/>
    <property type="match status" value="1"/>
</dbReference>
<dbReference type="EMBL" id="CP158165">
    <property type="protein sequence ID" value="XBV25853.1"/>
    <property type="molecule type" value="Genomic_DNA"/>
</dbReference>
<sequence>MVLQDRFDAERAEPIHVGFSGATVVKLERGRERFYYKAGDGVDLEADRLAWLGGTGFPCPRIVDRGNNWLLTTELPGRDASQDWPAADRPAVVAAIADGLRALDALSGCPFPSPFPGTGSAVTHGDYAAPNVFIDPETLRFSGLLDLSRLGAGDRYVDLALMFKSLRGGLNPQYGGLPAARRFVELYGGDPDDPRIEHYITLDDTGDYTP</sequence>
<dbReference type="Gene3D" id="3.90.1200.10">
    <property type="match status" value="1"/>
</dbReference>
<name>A0AAU7TGG8_9ACTN</name>
<dbReference type="AlphaFoldDB" id="A0AAU7TGG8"/>
<dbReference type="Pfam" id="PF01636">
    <property type="entry name" value="APH"/>
    <property type="match status" value="2"/>
</dbReference>
<gene>
    <name evidence="2" type="ORF">ABN611_05380</name>
</gene>
<dbReference type="RefSeq" id="WP_350278660.1">
    <property type="nucleotide sequence ID" value="NZ_CP158165.1"/>
</dbReference>
<reference evidence="2" key="1">
    <citation type="submission" date="2024-06" db="EMBL/GenBank/DDBJ databases">
        <title>Kribbella sp. strain HUAS MG21 genome sequences.</title>
        <authorList>
            <person name="Mo P."/>
        </authorList>
    </citation>
    <scope>NUCLEOTIDE SEQUENCE</scope>
    <source>
        <strain evidence="2">HUAS MG21</strain>
    </source>
</reference>
<dbReference type="Gene3D" id="3.30.200.20">
    <property type="entry name" value="Phosphorylase Kinase, domain 1"/>
    <property type="match status" value="1"/>
</dbReference>